<accession>A0A7U3YIU7</accession>
<evidence type="ECO:0000313" key="3">
    <source>
        <dbReference type="Proteomes" id="UP000006365"/>
    </source>
</evidence>
<name>A0A7U3YIU7_DESPD</name>
<protein>
    <submittedName>
        <fullName evidence="2">Aminoglycoside phosphotransferase</fullName>
    </submittedName>
</protein>
<dbReference type="Gene3D" id="3.90.1200.10">
    <property type="match status" value="1"/>
</dbReference>
<organism evidence="2 3">
    <name type="scientific">Desulfobulbus propionicus (strain ATCC 33891 / DSM 2032 / VKM B-1956 / 1pr3)</name>
    <dbReference type="NCBI Taxonomy" id="577650"/>
    <lineage>
        <taxon>Bacteria</taxon>
        <taxon>Pseudomonadati</taxon>
        <taxon>Thermodesulfobacteriota</taxon>
        <taxon>Desulfobulbia</taxon>
        <taxon>Desulfobulbales</taxon>
        <taxon>Desulfobulbaceae</taxon>
        <taxon>Desulfobulbus</taxon>
    </lineage>
</organism>
<proteinExistence type="predicted"/>
<reference evidence="2 3" key="1">
    <citation type="journal article" date="2011" name="Stand. Genomic Sci.">
        <title>Complete genome sequence of Desulfobulbus propionicus type strain (1pr3).</title>
        <authorList>
            <person name="Pagani I."/>
            <person name="Lapidus A."/>
            <person name="Nolan M."/>
            <person name="Lucas S."/>
            <person name="Hammon N."/>
            <person name="Deshpande S."/>
            <person name="Cheng J.F."/>
            <person name="Chertkov O."/>
            <person name="Davenport K."/>
            <person name="Tapia R."/>
            <person name="Han C."/>
            <person name="Goodwin L."/>
            <person name="Pitluck S."/>
            <person name="Liolios K."/>
            <person name="Mavromatis K."/>
            <person name="Ivanova N."/>
            <person name="Mikhailova N."/>
            <person name="Pati A."/>
            <person name="Chen A."/>
            <person name="Palaniappan K."/>
            <person name="Land M."/>
            <person name="Hauser L."/>
            <person name="Chang Y.J."/>
            <person name="Jeffries C.D."/>
            <person name="Detter J.C."/>
            <person name="Brambilla E."/>
            <person name="Kannan K.P."/>
            <person name="Djao O.D."/>
            <person name="Rohde M."/>
            <person name="Pukall R."/>
            <person name="Spring S."/>
            <person name="Goker M."/>
            <person name="Sikorski J."/>
            <person name="Woyke T."/>
            <person name="Bristow J."/>
            <person name="Eisen J.A."/>
            <person name="Markowitz V."/>
            <person name="Hugenholtz P."/>
            <person name="Kyrpides N.C."/>
            <person name="Klenk H.P."/>
        </authorList>
    </citation>
    <scope>NUCLEOTIDE SEQUENCE [LARGE SCALE GENOMIC DNA]</scope>
    <source>
        <strain evidence="3">ATCC 33891 / DSM 2032 / 1pr3</strain>
    </source>
</reference>
<dbReference type="PANTHER" id="PTHR21064:SF5">
    <property type="entry name" value="SLR1880 PROTEIN"/>
    <property type="match status" value="1"/>
</dbReference>
<dbReference type="InterPro" id="IPR011009">
    <property type="entry name" value="Kinase-like_dom_sf"/>
</dbReference>
<dbReference type="InterPro" id="IPR050249">
    <property type="entry name" value="Pseudomonas-type_ThrB"/>
</dbReference>
<feature type="domain" description="Aminoglycoside phosphotransferase" evidence="1">
    <location>
        <begin position="19"/>
        <end position="251"/>
    </location>
</feature>
<dbReference type="AlphaFoldDB" id="A0A7U3YIU7"/>
<sequence>MDPCFALTFFLPDRRVDSLHPLGHGNINDTWRVVLADGTRLVLQRLRPEIFADPAAVMANMRLVTEHLGRLPEHGNAFFRLVANPQGLDYLLDASGCCWRLLTHIDHTRTLARLNTTTQAREIGTLLGRFHLLTADLDCRSLADPLPGFHCTPRYLEQFDAVKGAGPPANDDEAWCCDLIEQLRPLAAVLEEAKHRLSQRVIHGDPKAANFLFAVDADRAVGLIDFDTVKPGLLLYDLGDCLRSCCNPLGEAHPVPDDTVFDPELFAALMDGYLGQAGHLLSPADRELLVTSAAVISFELGVRFFTDHLDGDRYFKVSQPGQNLHRALIQLHLNRSIRAQQQTLERLLAALLA</sequence>
<dbReference type="PANTHER" id="PTHR21064">
    <property type="entry name" value="AMINOGLYCOSIDE PHOSPHOTRANSFERASE DOMAIN-CONTAINING PROTEIN-RELATED"/>
    <property type="match status" value="1"/>
</dbReference>
<gene>
    <name evidence="2" type="ordered locus">Despr_0019</name>
</gene>
<evidence type="ECO:0000259" key="1">
    <source>
        <dbReference type="Pfam" id="PF01636"/>
    </source>
</evidence>
<dbReference type="InterPro" id="IPR002575">
    <property type="entry name" value="Aminoglycoside_PTrfase"/>
</dbReference>
<dbReference type="KEGG" id="dpr:Despr_0019"/>
<keyword evidence="3" id="KW-1185">Reference proteome</keyword>
<dbReference type="EMBL" id="CP002364">
    <property type="protein sequence ID" value="ADW16213.1"/>
    <property type="molecule type" value="Genomic_DNA"/>
</dbReference>
<dbReference type="SUPFAM" id="SSF56112">
    <property type="entry name" value="Protein kinase-like (PK-like)"/>
    <property type="match status" value="1"/>
</dbReference>
<evidence type="ECO:0000313" key="2">
    <source>
        <dbReference type="EMBL" id="ADW16213.1"/>
    </source>
</evidence>
<dbReference type="Pfam" id="PF01636">
    <property type="entry name" value="APH"/>
    <property type="match status" value="1"/>
</dbReference>
<dbReference type="Proteomes" id="UP000006365">
    <property type="component" value="Chromosome"/>
</dbReference>